<feature type="domain" description="TonB-dependent receptor plug" evidence="12">
    <location>
        <begin position="69"/>
        <end position="186"/>
    </location>
</feature>
<dbReference type="GO" id="GO:0009279">
    <property type="term" value="C:cell outer membrane"/>
    <property type="evidence" value="ECO:0007669"/>
    <property type="project" value="UniProtKB-SubCell"/>
</dbReference>
<evidence type="ECO:0000256" key="4">
    <source>
        <dbReference type="ARBA" id="ARBA00022692"/>
    </source>
</evidence>
<gene>
    <name evidence="13" type="ORF">GRI75_03645</name>
</gene>
<proteinExistence type="inferred from homology"/>
<dbReference type="InterPro" id="IPR039426">
    <property type="entry name" value="TonB-dep_rcpt-like"/>
</dbReference>
<keyword evidence="3 8" id="KW-1134">Transmembrane beta strand</keyword>
<evidence type="ECO:0000256" key="1">
    <source>
        <dbReference type="ARBA" id="ARBA00004571"/>
    </source>
</evidence>
<dbReference type="PROSITE" id="PS52016">
    <property type="entry name" value="TONB_DEPENDENT_REC_3"/>
    <property type="match status" value="1"/>
</dbReference>
<dbReference type="SUPFAM" id="SSF56935">
    <property type="entry name" value="Porins"/>
    <property type="match status" value="1"/>
</dbReference>
<keyword evidence="13" id="KW-0675">Receptor</keyword>
<comment type="caution">
    <text evidence="13">The sequence shown here is derived from an EMBL/GenBank/DDBJ whole genome shotgun (WGS) entry which is preliminary data.</text>
</comment>
<evidence type="ECO:0000256" key="6">
    <source>
        <dbReference type="ARBA" id="ARBA00023136"/>
    </source>
</evidence>
<organism evidence="13 14">
    <name type="scientific">Croceibacterium soli</name>
    <dbReference type="NCBI Taxonomy" id="1739690"/>
    <lineage>
        <taxon>Bacteria</taxon>
        <taxon>Pseudomonadati</taxon>
        <taxon>Pseudomonadota</taxon>
        <taxon>Alphaproteobacteria</taxon>
        <taxon>Sphingomonadales</taxon>
        <taxon>Erythrobacteraceae</taxon>
        <taxon>Croceibacterium</taxon>
    </lineage>
</organism>
<dbReference type="AlphaFoldDB" id="A0A6I4UPM6"/>
<evidence type="ECO:0000256" key="7">
    <source>
        <dbReference type="ARBA" id="ARBA00023237"/>
    </source>
</evidence>
<dbReference type="InterPro" id="IPR000531">
    <property type="entry name" value="Beta-barrel_TonB"/>
</dbReference>
<keyword evidence="4 8" id="KW-0812">Transmembrane</keyword>
<comment type="subcellular location">
    <subcellularLocation>
        <location evidence="1 8">Cell outer membrane</location>
        <topology evidence="1 8">Multi-pass membrane protein</topology>
    </subcellularLocation>
</comment>
<evidence type="ECO:0000256" key="3">
    <source>
        <dbReference type="ARBA" id="ARBA00022452"/>
    </source>
</evidence>
<dbReference type="InterPro" id="IPR012910">
    <property type="entry name" value="Plug_dom"/>
</dbReference>
<evidence type="ECO:0000256" key="9">
    <source>
        <dbReference type="RuleBase" id="RU003357"/>
    </source>
</evidence>
<dbReference type="Proteomes" id="UP000469159">
    <property type="component" value="Unassembled WGS sequence"/>
</dbReference>
<dbReference type="EMBL" id="WTYK01000002">
    <property type="protein sequence ID" value="MXP40742.1"/>
    <property type="molecule type" value="Genomic_DNA"/>
</dbReference>
<dbReference type="Gene3D" id="2.40.170.20">
    <property type="entry name" value="TonB-dependent receptor, beta-barrel domain"/>
    <property type="match status" value="1"/>
</dbReference>
<keyword evidence="14" id="KW-1185">Reference proteome</keyword>
<dbReference type="InterPro" id="IPR037066">
    <property type="entry name" value="Plug_dom_sf"/>
</dbReference>
<feature type="domain" description="TonB-dependent receptor-like beta-barrel" evidence="11">
    <location>
        <begin position="467"/>
        <end position="998"/>
    </location>
</feature>
<comment type="similarity">
    <text evidence="8 9">Belongs to the TonB-dependent receptor family.</text>
</comment>
<keyword evidence="6 8" id="KW-0472">Membrane</keyword>
<dbReference type="Pfam" id="PF00593">
    <property type="entry name" value="TonB_dep_Rec_b-barrel"/>
    <property type="match status" value="1"/>
</dbReference>
<keyword evidence="10" id="KW-0732">Signal</keyword>
<reference evidence="13 14" key="1">
    <citation type="submission" date="2019-12" db="EMBL/GenBank/DDBJ databases">
        <title>Genomic-based taxomic classification of the family Erythrobacteraceae.</title>
        <authorList>
            <person name="Xu L."/>
        </authorList>
    </citation>
    <scope>NUCLEOTIDE SEQUENCE [LARGE SCALE GENOMIC DNA]</scope>
    <source>
        <strain evidence="13 14">MCCC 1K02066</strain>
    </source>
</reference>
<keyword evidence="7 8" id="KW-0998">Cell outer membrane</keyword>
<keyword evidence="5 9" id="KW-0798">TonB box</keyword>
<protein>
    <submittedName>
        <fullName evidence="13">TonB-dependent receptor</fullName>
    </submittedName>
</protein>
<evidence type="ECO:0000256" key="2">
    <source>
        <dbReference type="ARBA" id="ARBA00022448"/>
    </source>
</evidence>
<sequence length="1040" mass="111628">MKVASPLSRFTRTALACSSALYLSIGAAAAQAQDAGEGAEEAAPQAAPLAEFGEPIVVTGSRIARRDYDSESPIVTLSDDALENTAAVSIDQSLNKLPQFSGGANQITSATDIQATPTSSPGIATVSLRGLGSNRTLVLLDGRRTQPANASLVVDLNTIPAAALSGVEIITGGAAATYGADAVAGVVNFQLKNDFSGVELDAQYGQTFRGDADQLKLSALVGSNFADGRGNAMLGLTYQKRDEVYLRDRPFFEAAFTDPNTPGRNVWPNFGGFAGPPNANQAAYDAIFVPKGFAPGDVSAGTQLFFNTAPTVAGSTLFSVSPGRVSGAPAPGFTGPLYPDNKLLANGTLSPNSFPGFLSSPLERYSLFARANYEVSSNLDFYVQGSFDQNETTTEIIGYSPAFNQWSVLIPRDAAHPVSPELATILDARPNPAAPWALYKQLDYLGPRQITTTTHTYEVLFGARGDIGLKDWTYDIFASHGRTNANANYAGFADLARYQDLIARPNYGAGAQFNNGRTGLLASCTSGLNPFLNTPVSQDCIDIISAKVNAETDLTQDQVELNLQGGLFDVPAGELRFAAGAAYRENDFKYLPDPGFSTTNTTSLTIGLFDVSETSGSTNVKEVYAEFLAPILADRPFFQDLSLNIGARYSDYNTAGGVTTWKINGNWDVNEWLKFRGGYQRANRAPNVAELFQPAVFVTVPWADHDPCSIFTRAEYGNIPSNPNRAQVQALCTALSGGFPIGDNFVGNVPTYFPLGRDLQRGNPDLESEKASTWTIGTVINSPFSSALLNRLRLSVDYYNIKVEGAIAPASTPVVYQECFNALGNNPTYDPNNEYCQRISRTPVNGFWIATTASFENLGMIATSGIDAQLDWSMDAPGFGGETGAIFANLLFNWLEKYEVQNNPGGPVFDYADSVGSQIANPPYGPQYKWRLNSTVGYDFGPGSISLNWRHTPSARHVATVTNPSAEQDDIGAYDIFDLAGRFQVNDRFELRGGIENLFDREPEIFGRIPGVTDAVGEPEPGGAFDVLGRRFYVGLKASF</sequence>
<accession>A0A6I4UPM6</accession>
<evidence type="ECO:0000256" key="8">
    <source>
        <dbReference type="PROSITE-ProRule" id="PRU01360"/>
    </source>
</evidence>
<dbReference type="RefSeq" id="WP_160745609.1">
    <property type="nucleotide sequence ID" value="NZ_WTYK01000002.1"/>
</dbReference>
<dbReference type="Pfam" id="PF07715">
    <property type="entry name" value="Plug"/>
    <property type="match status" value="1"/>
</dbReference>
<dbReference type="PANTHER" id="PTHR47234">
    <property type="match status" value="1"/>
</dbReference>
<evidence type="ECO:0000259" key="11">
    <source>
        <dbReference type="Pfam" id="PF00593"/>
    </source>
</evidence>
<feature type="signal peptide" evidence="10">
    <location>
        <begin position="1"/>
        <end position="32"/>
    </location>
</feature>
<dbReference type="InterPro" id="IPR036942">
    <property type="entry name" value="Beta-barrel_TonB_sf"/>
</dbReference>
<evidence type="ECO:0000256" key="5">
    <source>
        <dbReference type="ARBA" id="ARBA00023077"/>
    </source>
</evidence>
<dbReference type="PANTHER" id="PTHR47234:SF2">
    <property type="entry name" value="TONB-DEPENDENT RECEPTOR"/>
    <property type="match status" value="1"/>
</dbReference>
<dbReference type="OrthoDB" id="7614575at2"/>
<feature type="chain" id="PRO_5026273012" evidence="10">
    <location>
        <begin position="33"/>
        <end position="1040"/>
    </location>
</feature>
<evidence type="ECO:0000313" key="13">
    <source>
        <dbReference type="EMBL" id="MXP40742.1"/>
    </source>
</evidence>
<evidence type="ECO:0000256" key="10">
    <source>
        <dbReference type="SAM" id="SignalP"/>
    </source>
</evidence>
<name>A0A6I4UPM6_9SPHN</name>
<evidence type="ECO:0000313" key="14">
    <source>
        <dbReference type="Proteomes" id="UP000469159"/>
    </source>
</evidence>
<keyword evidence="2 8" id="KW-0813">Transport</keyword>
<evidence type="ECO:0000259" key="12">
    <source>
        <dbReference type="Pfam" id="PF07715"/>
    </source>
</evidence>
<dbReference type="Gene3D" id="2.170.130.10">
    <property type="entry name" value="TonB-dependent receptor, plug domain"/>
    <property type="match status" value="1"/>
</dbReference>